<feature type="region of interest" description="Disordered" evidence="3">
    <location>
        <begin position="46"/>
        <end position="98"/>
    </location>
</feature>
<evidence type="ECO:0000313" key="6">
    <source>
        <dbReference type="WBParaSite" id="maker-uti_cns_0014571-snap-gene-0.4-mRNA-1"/>
    </source>
</evidence>
<dbReference type="GO" id="GO:0035332">
    <property type="term" value="P:positive regulation of hippo signaling"/>
    <property type="evidence" value="ECO:0007669"/>
    <property type="project" value="TreeGrafter"/>
</dbReference>
<dbReference type="GO" id="GO:0005886">
    <property type="term" value="C:plasma membrane"/>
    <property type="evidence" value="ECO:0007669"/>
    <property type="project" value="TreeGrafter"/>
</dbReference>
<feature type="coiled-coil region" evidence="2">
    <location>
        <begin position="345"/>
        <end position="372"/>
    </location>
</feature>
<organism evidence="5 6">
    <name type="scientific">Macrostomum lignano</name>
    <dbReference type="NCBI Taxonomy" id="282301"/>
    <lineage>
        <taxon>Eukaryota</taxon>
        <taxon>Metazoa</taxon>
        <taxon>Spiralia</taxon>
        <taxon>Lophotrochozoa</taxon>
        <taxon>Platyhelminthes</taxon>
        <taxon>Rhabditophora</taxon>
        <taxon>Macrostomorpha</taxon>
        <taxon>Macrostomida</taxon>
        <taxon>Macrostomidae</taxon>
        <taxon>Macrostomum</taxon>
    </lineage>
</organism>
<evidence type="ECO:0000259" key="4">
    <source>
        <dbReference type="Pfam" id="PF10148"/>
    </source>
</evidence>
<evidence type="ECO:0000256" key="3">
    <source>
        <dbReference type="SAM" id="MobiDB-lite"/>
    </source>
</evidence>
<dbReference type="PROSITE" id="PS50096">
    <property type="entry name" value="IQ"/>
    <property type="match status" value="1"/>
</dbReference>
<dbReference type="GO" id="GO:0030054">
    <property type="term" value="C:cell junction"/>
    <property type="evidence" value="ECO:0007669"/>
    <property type="project" value="TreeGrafter"/>
</dbReference>
<dbReference type="PANTHER" id="PTHR13103">
    <property type="entry name" value="SCHWANNOMIN INTERACTING PROTEIN 1"/>
    <property type="match status" value="1"/>
</dbReference>
<accession>A0A1I8IPW1</accession>
<dbReference type="WBParaSite" id="maker-uti_cns_0014571-snap-gene-0.4-mRNA-1">
    <property type="protein sequence ID" value="maker-uti_cns_0014571-snap-gene-0.4-mRNA-1"/>
    <property type="gene ID" value="maker-uti_cns_0014571-snap-gene-0.4"/>
</dbReference>
<dbReference type="AlphaFoldDB" id="A0A1I8IPW1"/>
<feature type="region of interest" description="Disordered" evidence="3">
    <location>
        <begin position="112"/>
        <end position="140"/>
    </location>
</feature>
<dbReference type="PANTHER" id="PTHR13103:SF2">
    <property type="entry name" value="IQCJ-SCHIP1 READTHROUGH TRANSCRIPT PROTEIN-RELATED"/>
    <property type="match status" value="1"/>
</dbReference>
<evidence type="ECO:0000313" key="5">
    <source>
        <dbReference type="Proteomes" id="UP000095280"/>
    </source>
</evidence>
<reference evidence="6" key="1">
    <citation type="submission" date="2016-11" db="UniProtKB">
        <authorList>
            <consortium name="WormBaseParasite"/>
        </authorList>
    </citation>
    <scope>IDENTIFICATION</scope>
</reference>
<proteinExistence type="predicted"/>
<dbReference type="InterPro" id="IPR039045">
    <property type="entry name" value="SCHIP_1"/>
</dbReference>
<dbReference type="Proteomes" id="UP000095280">
    <property type="component" value="Unplaced"/>
</dbReference>
<keyword evidence="5" id="KW-1185">Reference proteome</keyword>
<protein>
    <submittedName>
        <fullName evidence="6">SCHIP-1 domain-containing protein</fullName>
    </submittedName>
</protein>
<evidence type="ECO:0000256" key="1">
    <source>
        <dbReference type="ARBA" id="ARBA00023054"/>
    </source>
</evidence>
<keyword evidence="1 2" id="KW-0175">Coiled coil</keyword>
<feature type="compositionally biased region" description="Low complexity" evidence="3">
    <location>
        <begin position="112"/>
        <end position="126"/>
    </location>
</feature>
<evidence type="ECO:0000256" key="2">
    <source>
        <dbReference type="SAM" id="Coils"/>
    </source>
</evidence>
<name>A0A1I8IPW1_9PLAT</name>
<dbReference type="Pfam" id="PF10148">
    <property type="entry name" value="SCHIP-1_C"/>
    <property type="match status" value="1"/>
</dbReference>
<feature type="compositionally biased region" description="Polar residues" evidence="3">
    <location>
        <begin position="60"/>
        <end position="80"/>
    </location>
</feature>
<sequence length="382" mass="40994">SFVRSLTLQGLETLKPWPQSSVVHDIMDANTAAVRIQQAWRGWQNRSATDGSSLEEDEAAQTTSGYMSASSSAEHVTVSTAAAHKSPRPPPPPRRSWTSAALPLNLHCFGDSSGDASSASSSSLAAPSPPPPPLSVGASRTDLTGSVQVPAYCDSWLPGLSSDYRSGPEAAMELCYRNDAASDFGDLSDIDCEAGGNGGGGGGGWQRFCRPSLLKNSETRRPLEPELLESLGLDCNHEILSVHTRLRGEAQLALAQAKPMARMQLQLDSSPSDETKLHVAGPNHPVVVSNRAGFNWPGRLSENDLLCASRGALKMLHRCLLTKIDACNSELVNCLVERDDLHMEQDSLLIEVEDLTRRAKEAARRLNAKELGGWSDSSINCN</sequence>
<dbReference type="InterPro" id="IPR015649">
    <property type="entry name" value="SCHIP_1_C"/>
</dbReference>
<feature type="domain" description="Schwannomin interacting protein 1 C-terminal" evidence="4">
    <location>
        <begin position="223"/>
        <end position="366"/>
    </location>
</feature>